<keyword evidence="2" id="KW-1185">Reference proteome</keyword>
<proteinExistence type="predicted"/>
<dbReference type="AlphaFoldDB" id="G0QMY1"/>
<dbReference type="InParanoid" id="G0QMY1"/>
<reference evidence="1 2" key="1">
    <citation type="submission" date="2011-07" db="EMBL/GenBank/DDBJ databases">
        <authorList>
            <person name="Coyne R."/>
            <person name="Brami D."/>
            <person name="Johnson J."/>
            <person name="Hostetler J."/>
            <person name="Hannick L."/>
            <person name="Clark T."/>
            <person name="Cassidy-Hanley D."/>
            <person name="Inman J."/>
        </authorList>
    </citation>
    <scope>NUCLEOTIDE SEQUENCE [LARGE SCALE GENOMIC DNA]</scope>
    <source>
        <strain evidence="1 2">G5</strain>
    </source>
</reference>
<protein>
    <submittedName>
        <fullName evidence="1">Uncharacterized protein</fullName>
    </submittedName>
</protein>
<evidence type="ECO:0000313" key="1">
    <source>
        <dbReference type="EMBL" id="EGR33426.1"/>
    </source>
</evidence>
<name>G0QMY1_ICHMU</name>
<dbReference type="RefSeq" id="XP_004037412.1">
    <property type="nucleotide sequence ID" value="XM_004037364.1"/>
</dbReference>
<dbReference type="GeneID" id="14909602"/>
<dbReference type="eggNOG" id="ENOG502STGF">
    <property type="taxonomic scope" value="Eukaryota"/>
</dbReference>
<dbReference type="Proteomes" id="UP000008983">
    <property type="component" value="Unassembled WGS sequence"/>
</dbReference>
<dbReference type="EMBL" id="GL983451">
    <property type="protein sequence ID" value="EGR33426.1"/>
    <property type="molecule type" value="Genomic_DNA"/>
</dbReference>
<accession>G0QMY1</accession>
<dbReference type="Pfam" id="PF10992">
    <property type="entry name" value="Epiplasmin"/>
    <property type="match status" value="1"/>
</dbReference>
<dbReference type="OMA" id="VERRTEY"/>
<dbReference type="InterPro" id="IPR021258">
    <property type="entry name" value="Epiplasmin"/>
</dbReference>
<gene>
    <name evidence="1" type="ORF">IMG5_053510</name>
</gene>
<organism evidence="1 2">
    <name type="scientific">Ichthyophthirius multifiliis</name>
    <name type="common">White spot disease agent</name>
    <name type="synonym">Ich</name>
    <dbReference type="NCBI Taxonomy" id="5932"/>
    <lineage>
        <taxon>Eukaryota</taxon>
        <taxon>Sar</taxon>
        <taxon>Alveolata</taxon>
        <taxon>Ciliophora</taxon>
        <taxon>Intramacronucleata</taxon>
        <taxon>Oligohymenophorea</taxon>
        <taxon>Hymenostomatida</taxon>
        <taxon>Ophryoglenina</taxon>
        <taxon>Ichthyophthirius</taxon>
    </lineage>
</organism>
<dbReference type="OrthoDB" id="287915at2759"/>
<sequence>MYTPSKPYIYPSTSYPRTTASTLAYSSYIPNTYLGVRKQITSTAPRPHEWTEYQPVEKKYIDYIPETKIEYRPIERTYQDFVEIKHVTDYEPVKRVEKRIEYVPVDHYDEYIDYYPKQYSYYTRSPQDVDLRASQVQSQILNPVYSSRYNGQVSGNPYRSTYYRSPYSYYQ</sequence>
<evidence type="ECO:0000313" key="2">
    <source>
        <dbReference type="Proteomes" id="UP000008983"/>
    </source>
</evidence>